<organism evidence="2 3">
    <name type="scientific">Actimicrobium antarcticum</name>
    <dbReference type="NCBI Taxonomy" id="1051899"/>
    <lineage>
        <taxon>Bacteria</taxon>
        <taxon>Pseudomonadati</taxon>
        <taxon>Pseudomonadota</taxon>
        <taxon>Betaproteobacteria</taxon>
        <taxon>Burkholderiales</taxon>
        <taxon>Oxalobacteraceae</taxon>
        <taxon>Actimicrobium</taxon>
    </lineage>
</organism>
<dbReference type="Gene3D" id="3.40.50.300">
    <property type="entry name" value="P-loop containing nucleotide triphosphate hydrolases"/>
    <property type="match status" value="1"/>
</dbReference>
<gene>
    <name evidence="2" type="ORF">GCM10022212_08950</name>
</gene>
<keyword evidence="1" id="KW-0175">Coiled coil</keyword>
<dbReference type="InterPro" id="IPR027417">
    <property type="entry name" value="P-loop_NTPase"/>
</dbReference>
<dbReference type="Proteomes" id="UP001501353">
    <property type="component" value="Unassembled WGS sequence"/>
</dbReference>
<feature type="coiled-coil region" evidence="1">
    <location>
        <begin position="304"/>
        <end position="352"/>
    </location>
</feature>
<evidence type="ECO:0000313" key="2">
    <source>
        <dbReference type="EMBL" id="GAA4016100.1"/>
    </source>
</evidence>
<comment type="caution">
    <text evidence="2">The sequence shown here is derived from an EMBL/GenBank/DDBJ whole genome shotgun (WGS) entry which is preliminary data.</text>
</comment>
<reference evidence="3" key="1">
    <citation type="journal article" date="2019" name="Int. J. Syst. Evol. Microbiol.">
        <title>The Global Catalogue of Microorganisms (GCM) 10K type strain sequencing project: providing services to taxonomists for standard genome sequencing and annotation.</title>
        <authorList>
            <consortium name="The Broad Institute Genomics Platform"/>
            <consortium name="The Broad Institute Genome Sequencing Center for Infectious Disease"/>
            <person name="Wu L."/>
            <person name="Ma J."/>
        </authorList>
    </citation>
    <scope>NUCLEOTIDE SEQUENCE [LARGE SCALE GENOMIC DNA]</scope>
    <source>
        <strain evidence="3">JCM 16673</strain>
    </source>
</reference>
<evidence type="ECO:0000313" key="3">
    <source>
        <dbReference type="Proteomes" id="UP001501353"/>
    </source>
</evidence>
<proteinExistence type="predicted"/>
<sequence>MKLDKLILVNWGALRSQEYPMGNMTLLTGPTGSGKSTMLDALQTVMTAVYTNIFNYNPGQDETTQGARNGKTKRTLWSYIVGAEDNLYARPDGAHGYIAAVFKPSEGEDGREFTALIAASARLDGAGERRQAVAERLVLLIIDDAALKLGDLTTLDGDGAMTVIAAEKIEHHLAARYRGVMTFRDSKREYLCQLYGRFRGQKTVPFAEAESAAKAWSQSIAHKPIGSVDELVRHQILELDATQLSQRIGQISKLMRQVSDLRHEGERLAGNVQRLAALGNAASATSQVHEAAVQTRLLLAALEVRDDQQQLEAAEQTVQQTQAAIDAESASIDRLEQDRLGKQRSLTQLQAQMMGIPAAEQKRRLQQDLQACAARIHTALSALKHNVQTAQQLQRAAELVTDMQIPRTYLALSQAARQVGTALVAVTAADFGKQLQVIAGLAAVDQIDVLKVLLLLQELDGLELPLLGLHAALVGPGQSFSAALHTQIAQLRAVEADALKREKDAASRKANLAEGGADYPASTRHALKAFREELGAARAQVLCDLIEPLSPQWQPAIEGYLGGARFNLVVDQEWEARAIEFVRHRKLRASVIQGSLCLKHLKPERTPADSIVHELRAEHPIADAYLHEQFGQVVKVADAQALRQVARGLTQDGKGSGGRTMFAADAEQLVFGQEAKRLARARAEQDHADAELGLVQVRAELRDFQGALALMVPLQRASLTAQTDLDSAVRSTDTLRQDLARIDLSEVSKLEDEAEVLQLELRQLDERKSACDKQIGGLEKTRQTHESAIARLTLGMLPKQERVEQERDALRSLCMANGSLSLTALADAVDQEVAAAVVTQSDATARLKQHELRTWRVHGDLRDALGDYHAHARPDERFDLSEQADERDGDFGRLYVHIVALAAQVREQLLRQQEIGLVRNLDQLRTAEASFNDVFTKQFCYEIRNAVDTGVRTLKTLNTELDKLKFGTDKFRIDWSEWVPEFKEYYDFFSATAELSELQESLGLFDSAQLSAANCAVRDRLLALLLSDEGDRALKELQRVADYRNYRRYDIFKDSDTGSQVRLSEWGTGSGGQLETPAYIIHAAVVTNRLKHFDKGMNLQLLVNDESFSKMDEGRARDVLKFLRDNLGMQLICAMPTKHAGAIKPEFSREWSFSRTEAEGNGEVMFVSEADERELRPDQLRALWEARRTQVREQALLVFESVEQQQSDS</sequence>
<dbReference type="EMBL" id="BAAAZE010000005">
    <property type="protein sequence ID" value="GAA4016100.1"/>
    <property type="molecule type" value="Genomic_DNA"/>
</dbReference>
<name>A0ABP7SSZ2_9BURK</name>
<protein>
    <submittedName>
        <fullName evidence="2">SbcC/MukB-like Walker B domain-containing protein</fullName>
    </submittedName>
</protein>
<dbReference type="Pfam" id="PF13555">
    <property type="entry name" value="AAA_29"/>
    <property type="match status" value="1"/>
</dbReference>
<evidence type="ECO:0000256" key="1">
    <source>
        <dbReference type="SAM" id="Coils"/>
    </source>
</evidence>
<dbReference type="SUPFAM" id="SSF52540">
    <property type="entry name" value="P-loop containing nucleoside triphosphate hydrolases"/>
    <property type="match status" value="2"/>
</dbReference>
<dbReference type="RefSeq" id="WP_344762040.1">
    <property type="nucleotide sequence ID" value="NZ_BAAAZE010000005.1"/>
</dbReference>
<feature type="coiled-coil region" evidence="1">
    <location>
        <begin position="747"/>
        <end position="774"/>
    </location>
</feature>
<dbReference type="PANTHER" id="PTHR32182:SF0">
    <property type="entry name" value="DNA REPLICATION AND REPAIR PROTEIN RECF"/>
    <property type="match status" value="1"/>
</dbReference>
<dbReference type="Pfam" id="PF13558">
    <property type="entry name" value="SbcC_Walker_B"/>
    <property type="match status" value="1"/>
</dbReference>
<accession>A0ABP7SSZ2</accession>
<dbReference type="PANTHER" id="PTHR32182">
    <property type="entry name" value="DNA REPLICATION AND REPAIR PROTEIN RECF"/>
    <property type="match status" value="1"/>
</dbReference>
<keyword evidence="3" id="KW-1185">Reference proteome</keyword>